<dbReference type="PANTHER" id="PTHR13639">
    <property type="entry name" value="CYTOCHROME C OXIDASE ASSEMBLY FACTOR 4 HOMOLOG, MITOCHONDRIAL"/>
    <property type="match status" value="1"/>
</dbReference>
<dbReference type="PANTHER" id="PTHR13639:SF2">
    <property type="entry name" value="CYTOCHROME C OXIDASE ASSEMBLY FACTOR 4 HOMOLOG, MITOCHONDRIAL"/>
    <property type="match status" value="1"/>
</dbReference>
<proteinExistence type="predicted"/>
<dbReference type="EMBL" id="KN846951">
    <property type="protein sequence ID" value="KIV84388.1"/>
    <property type="molecule type" value="Genomic_DNA"/>
</dbReference>
<evidence type="ECO:0000313" key="2">
    <source>
        <dbReference type="Proteomes" id="UP000053599"/>
    </source>
</evidence>
<organism evidence="1 2">
    <name type="scientific">Exophiala sideris</name>
    <dbReference type="NCBI Taxonomy" id="1016849"/>
    <lineage>
        <taxon>Eukaryota</taxon>
        <taxon>Fungi</taxon>
        <taxon>Dikarya</taxon>
        <taxon>Ascomycota</taxon>
        <taxon>Pezizomycotina</taxon>
        <taxon>Eurotiomycetes</taxon>
        <taxon>Chaetothyriomycetidae</taxon>
        <taxon>Chaetothyriales</taxon>
        <taxon>Herpotrichiellaceae</taxon>
        <taxon>Exophiala</taxon>
    </lineage>
</organism>
<accession>A0A0D1ZC95</accession>
<dbReference type="STRING" id="1016849.A0A0D1ZC95"/>
<gene>
    <name evidence="1" type="ORF">PV11_00171</name>
</gene>
<reference evidence="1 2" key="1">
    <citation type="submission" date="2015-01" db="EMBL/GenBank/DDBJ databases">
        <title>The Genome Sequence of Exophiala sideris CBS121828.</title>
        <authorList>
            <consortium name="The Broad Institute Genomics Platform"/>
            <person name="Cuomo C."/>
            <person name="de Hoog S."/>
            <person name="Gorbushina A."/>
            <person name="Stielow B."/>
            <person name="Teixiera M."/>
            <person name="Abouelleil A."/>
            <person name="Chapman S.B."/>
            <person name="Priest M."/>
            <person name="Young S.K."/>
            <person name="Wortman J."/>
            <person name="Nusbaum C."/>
            <person name="Birren B."/>
        </authorList>
    </citation>
    <scope>NUCLEOTIDE SEQUENCE [LARGE SCALE GENOMIC DNA]</scope>
    <source>
        <strain evidence="1 2">CBS 121828</strain>
    </source>
</reference>
<sequence length="94" mass="10940">MASEGRPVETKTEDEELDDWDQRIFSTGCADEQLRMNDCYYEKKDWRACKNEVSVEPQHAILFHPISVFSLTPAMPMLGDRVQSKQRNEADNFL</sequence>
<dbReference type="Proteomes" id="UP000053599">
    <property type="component" value="Unassembled WGS sequence"/>
</dbReference>
<dbReference type="InterPro" id="IPR039870">
    <property type="entry name" value="Coa4-like"/>
</dbReference>
<dbReference type="GO" id="GO:0033617">
    <property type="term" value="P:mitochondrial respiratory chain complex IV assembly"/>
    <property type="evidence" value="ECO:0007669"/>
    <property type="project" value="InterPro"/>
</dbReference>
<dbReference type="OrthoDB" id="5586401at2759"/>
<dbReference type="HOGENOM" id="CLU_2386175_0_0_1"/>
<dbReference type="AlphaFoldDB" id="A0A0D1ZC95"/>
<evidence type="ECO:0000313" key="1">
    <source>
        <dbReference type="EMBL" id="KIV84388.1"/>
    </source>
</evidence>
<protein>
    <submittedName>
        <fullName evidence="1">Uncharacterized protein</fullName>
    </submittedName>
</protein>
<dbReference type="GO" id="GO:0005758">
    <property type="term" value="C:mitochondrial intermembrane space"/>
    <property type="evidence" value="ECO:0007669"/>
    <property type="project" value="InterPro"/>
</dbReference>
<name>A0A0D1ZC95_9EURO</name>